<evidence type="ECO:0000256" key="1">
    <source>
        <dbReference type="SAM" id="Coils"/>
    </source>
</evidence>
<sequence length="470" mass="50012">MKPLFKRSGSALAARALGLSLAIAAVPAFAQKAPAAKSAASQAAAQAEMARKLEQLAAELADVKAQLAQLQTQQPQPAQVPVQQAAGQSGGWYGGAANAGAATSAASAPAPVLAAAAPIDQGPATVITGYGEINYNRPTRASDKAQLDLRRFVIGLQHRINDRTKLVTELEVEHAVTSASDPGEVAVEQAYVEHQLTPTLAARGGLFLMPAGLLNETHEPTAFYGVERNFVETAIIPTTWREAGAQLVANLDNGLTLQGGISTSFDLTKWDAASSDGRTSPLGSIHQEAAQAKARNFGLFGAANWRGVPGLLVGASLFSGNTTHGQPGYPSMRVTLGDVHARWTPGRWDLSALYARGYISNTEQLNLTLVGNPTLVPKTFDGWYLQGAYKLWQQGDYAFSPFVRLERFNTARTFANLGPGLTPDASRTEQVATVGANFWLTPSVVIKADYQRFKVNKNADRFNLGLGWSF</sequence>
<organism evidence="3 4">
    <name type="scientific">Comamonas guangdongensis</name>
    <dbReference type="NCBI Taxonomy" id="510515"/>
    <lineage>
        <taxon>Bacteria</taxon>
        <taxon>Pseudomonadati</taxon>
        <taxon>Pseudomonadota</taxon>
        <taxon>Betaproteobacteria</taxon>
        <taxon>Burkholderiales</taxon>
        <taxon>Comamonadaceae</taxon>
        <taxon>Comamonas</taxon>
    </lineage>
</organism>
<reference evidence="3 4" key="1">
    <citation type="journal article" date="2013" name="Int. J. Syst. Evol. Microbiol.">
        <title>Comamonas guangdongensis sp. nov., isolated from subterranean forest sediment, and emended description of the genus Comamonas.</title>
        <authorList>
            <person name="Zhang J."/>
            <person name="Wang Y."/>
            <person name="Zhou S."/>
            <person name="Wu C."/>
            <person name="He J."/>
            <person name="Li F."/>
        </authorList>
    </citation>
    <scope>NUCLEOTIDE SEQUENCE [LARGE SCALE GENOMIC DNA]</scope>
    <source>
        <strain evidence="3 4">CCTCC AB2011133</strain>
    </source>
</reference>
<dbReference type="Gene3D" id="2.40.160.10">
    <property type="entry name" value="Porin"/>
    <property type="match status" value="1"/>
</dbReference>
<comment type="caution">
    <text evidence="3">The sequence shown here is derived from an EMBL/GenBank/DDBJ whole genome shotgun (WGS) entry which is preliminary data.</text>
</comment>
<keyword evidence="1" id="KW-0175">Coiled coil</keyword>
<keyword evidence="2" id="KW-0732">Signal</keyword>
<dbReference type="SUPFAM" id="SSF56935">
    <property type="entry name" value="Porins"/>
    <property type="match status" value="1"/>
</dbReference>
<feature type="coiled-coil region" evidence="1">
    <location>
        <begin position="46"/>
        <end position="73"/>
    </location>
</feature>
<protein>
    <recommendedName>
        <fullName evidence="5">Porin</fullName>
    </recommendedName>
</protein>
<evidence type="ECO:0000313" key="4">
    <source>
        <dbReference type="Proteomes" id="UP001561046"/>
    </source>
</evidence>
<dbReference type="Proteomes" id="UP001561046">
    <property type="component" value="Unassembled WGS sequence"/>
</dbReference>
<keyword evidence="4" id="KW-1185">Reference proteome</keyword>
<proteinExistence type="predicted"/>
<evidence type="ECO:0000256" key="2">
    <source>
        <dbReference type="SAM" id="SignalP"/>
    </source>
</evidence>
<evidence type="ECO:0000313" key="3">
    <source>
        <dbReference type="EMBL" id="MEX8195052.1"/>
    </source>
</evidence>
<feature type="signal peptide" evidence="2">
    <location>
        <begin position="1"/>
        <end position="24"/>
    </location>
</feature>
<evidence type="ECO:0008006" key="5">
    <source>
        <dbReference type="Google" id="ProtNLM"/>
    </source>
</evidence>
<dbReference type="InterPro" id="IPR023614">
    <property type="entry name" value="Porin_dom_sf"/>
</dbReference>
<dbReference type="RefSeq" id="WP_369340226.1">
    <property type="nucleotide sequence ID" value="NZ_JBFYGN010000031.1"/>
</dbReference>
<feature type="chain" id="PRO_5045257342" description="Porin" evidence="2">
    <location>
        <begin position="25"/>
        <end position="470"/>
    </location>
</feature>
<gene>
    <name evidence="3" type="ORF">AB6724_19640</name>
</gene>
<dbReference type="EMBL" id="JBFYGN010000031">
    <property type="protein sequence ID" value="MEX8195052.1"/>
    <property type="molecule type" value="Genomic_DNA"/>
</dbReference>
<accession>A0ABV3ZZK8</accession>
<name>A0ABV3ZZK8_9BURK</name>